<evidence type="ECO:0000313" key="1">
    <source>
        <dbReference type="EMBL" id="KAG1822441.1"/>
    </source>
</evidence>
<reference evidence="1" key="1">
    <citation type="journal article" date="2020" name="New Phytol.">
        <title>Comparative genomics reveals dynamic genome evolution in host specialist ectomycorrhizal fungi.</title>
        <authorList>
            <person name="Lofgren L.A."/>
            <person name="Nguyen N.H."/>
            <person name="Vilgalys R."/>
            <person name="Ruytinx J."/>
            <person name="Liao H.L."/>
            <person name="Branco S."/>
            <person name="Kuo A."/>
            <person name="LaButti K."/>
            <person name="Lipzen A."/>
            <person name="Andreopoulos W."/>
            <person name="Pangilinan J."/>
            <person name="Riley R."/>
            <person name="Hundley H."/>
            <person name="Na H."/>
            <person name="Barry K."/>
            <person name="Grigoriev I.V."/>
            <person name="Stajich J.E."/>
            <person name="Kennedy P.G."/>
        </authorList>
    </citation>
    <scope>NUCLEOTIDE SEQUENCE</scope>
    <source>
        <strain evidence="1">MN1</strain>
    </source>
</reference>
<accession>A0A9P7EIW7</accession>
<dbReference type="GeneID" id="64626485"/>
<dbReference type="OrthoDB" id="3213974at2759"/>
<gene>
    <name evidence="1" type="ORF">BJ212DRAFT_1296505</name>
</gene>
<dbReference type="EMBL" id="JABBWG010000005">
    <property type="protein sequence ID" value="KAG1822441.1"/>
    <property type="molecule type" value="Genomic_DNA"/>
</dbReference>
<sequence length="227" mass="24979">MGQEVTLVLFGTARVKGSGDPQLAHLTIPSHKKDDPKKVKYKSQADTICGLDGLLYHNNTDILVFCAVKMFSITISWMANECTASTATWCSSALCNHQTSTTLINQVQIQQWHLMNHENVHQRSLSCSALFLLLTEQESLAKTSCQVLKPQSTIVSQEIYGNKGEGFNENLDAWLDGKVNLVDKDDPGYLCCSDQVFVGSVNACLDSPKPPVLLSGRAMEMEAQNQL</sequence>
<proteinExistence type="predicted"/>
<dbReference type="AlphaFoldDB" id="A0A9P7EIW7"/>
<evidence type="ECO:0000313" key="2">
    <source>
        <dbReference type="Proteomes" id="UP000807769"/>
    </source>
</evidence>
<keyword evidence="2" id="KW-1185">Reference proteome</keyword>
<organism evidence="1 2">
    <name type="scientific">Suillus subaureus</name>
    <dbReference type="NCBI Taxonomy" id="48587"/>
    <lineage>
        <taxon>Eukaryota</taxon>
        <taxon>Fungi</taxon>
        <taxon>Dikarya</taxon>
        <taxon>Basidiomycota</taxon>
        <taxon>Agaricomycotina</taxon>
        <taxon>Agaricomycetes</taxon>
        <taxon>Agaricomycetidae</taxon>
        <taxon>Boletales</taxon>
        <taxon>Suillineae</taxon>
        <taxon>Suillaceae</taxon>
        <taxon>Suillus</taxon>
    </lineage>
</organism>
<dbReference type="RefSeq" id="XP_041196847.1">
    <property type="nucleotide sequence ID" value="XM_041332468.1"/>
</dbReference>
<protein>
    <submittedName>
        <fullName evidence="1">Uncharacterized protein</fullName>
    </submittedName>
</protein>
<name>A0A9P7EIW7_9AGAM</name>
<dbReference type="Proteomes" id="UP000807769">
    <property type="component" value="Unassembled WGS sequence"/>
</dbReference>
<comment type="caution">
    <text evidence="1">The sequence shown here is derived from an EMBL/GenBank/DDBJ whole genome shotgun (WGS) entry which is preliminary data.</text>
</comment>